<evidence type="ECO:0000259" key="2">
    <source>
        <dbReference type="PROSITE" id="PS50042"/>
    </source>
</evidence>
<dbReference type="InterPro" id="IPR051413">
    <property type="entry name" value="K/Na_HCN_channel"/>
</dbReference>
<dbReference type="Gene3D" id="1.10.287.630">
    <property type="entry name" value="Helix hairpin bin"/>
    <property type="match status" value="1"/>
</dbReference>
<accession>A0AAG5DFS7</accession>
<dbReference type="GO" id="GO:0098855">
    <property type="term" value="C:HCN channel complex"/>
    <property type="evidence" value="ECO:0007669"/>
    <property type="project" value="TreeGrafter"/>
</dbReference>
<dbReference type="Gene3D" id="2.60.120.10">
    <property type="entry name" value="Jelly Rolls"/>
    <property type="match status" value="1"/>
</dbReference>
<feature type="transmembrane region" description="Helical" evidence="1">
    <location>
        <begin position="95"/>
        <end position="113"/>
    </location>
</feature>
<dbReference type="SUPFAM" id="SSF81324">
    <property type="entry name" value="Voltage-gated potassium channels"/>
    <property type="match status" value="1"/>
</dbReference>
<feature type="domain" description="Cyclic nucleotide-binding" evidence="2">
    <location>
        <begin position="482"/>
        <end position="555"/>
    </location>
</feature>
<dbReference type="GO" id="GO:0035725">
    <property type="term" value="P:sodium ion transmembrane transport"/>
    <property type="evidence" value="ECO:0007669"/>
    <property type="project" value="TreeGrafter"/>
</dbReference>
<dbReference type="PANTHER" id="PTHR45689:SF14">
    <property type="entry name" value="CYCLIC NUCLEOTIDE-GATED CATION CHANNEL SUBUNIT A-LIKE PROTEIN"/>
    <property type="match status" value="1"/>
</dbReference>
<evidence type="ECO:0000313" key="3">
    <source>
        <dbReference type="EnsemblMetazoa" id="ENSAATROPP009680"/>
    </source>
</evidence>
<feature type="transmembrane region" description="Helical" evidence="1">
    <location>
        <begin position="256"/>
        <end position="278"/>
    </location>
</feature>
<dbReference type="Proteomes" id="UP000075880">
    <property type="component" value="Unassembled WGS sequence"/>
</dbReference>
<dbReference type="Gene3D" id="1.10.287.70">
    <property type="match status" value="1"/>
</dbReference>
<keyword evidence="1" id="KW-0472">Membrane</keyword>
<evidence type="ECO:0000256" key="1">
    <source>
        <dbReference type="SAM" id="Phobius"/>
    </source>
</evidence>
<evidence type="ECO:0000313" key="4">
    <source>
        <dbReference type="Proteomes" id="UP000075880"/>
    </source>
</evidence>
<reference evidence="3" key="1">
    <citation type="submission" date="2024-04" db="UniProtKB">
        <authorList>
            <consortium name="EnsemblMetazoa"/>
        </authorList>
    </citation>
    <scope>IDENTIFICATION</scope>
    <source>
        <strain evidence="3">EBRO</strain>
    </source>
</reference>
<dbReference type="GO" id="GO:0003254">
    <property type="term" value="P:regulation of membrane depolarization"/>
    <property type="evidence" value="ECO:0007669"/>
    <property type="project" value="TreeGrafter"/>
</dbReference>
<feature type="transmembrane region" description="Helical" evidence="1">
    <location>
        <begin position="133"/>
        <end position="156"/>
    </location>
</feature>
<dbReference type="EnsemblMetazoa" id="ENSAATROPT010725">
    <property type="protein sequence ID" value="ENSAATROPP009680"/>
    <property type="gene ID" value="ENSAATROPG008713"/>
</dbReference>
<keyword evidence="1" id="KW-1133">Transmembrane helix</keyword>
<dbReference type="CDD" id="cd00038">
    <property type="entry name" value="CAP_ED"/>
    <property type="match status" value="1"/>
</dbReference>
<organism evidence="3 4">
    <name type="scientific">Anopheles atroparvus</name>
    <name type="common">European mosquito</name>
    <dbReference type="NCBI Taxonomy" id="41427"/>
    <lineage>
        <taxon>Eukaryota</taxon>
        <taxon>Metazoa</taxon>
        <taxon>Ecdysozoa</taxon>
        <taxon>Arthropoda</taxon>
        <taxon>Hexapoda</taxon>
        <taxon>Insecta</taxon>
        <taxon>Pterygota</taxon>
        <taxon>Neoptera</taxon>
        <taxon>Endopterygota</taxon>
        <taxon>Diptera</taxon>
        <taxon>Nematocera</taxon>
        <taxon>Culicoidea</taxon>
        <taxon>Culicidae</taxon>
        <taxon>Anophelinae</taxon>
        <taxon>Anopheles</taxon>
    </lineage>
</organism>
<dbReference type="PROSITE" id="PS50042">
    <property type="entry name" value="CNMP_BINDING_3"/>
    <property type="match status" value="1"/>
</dbReference>
<dbReference type="InterPro" id="IPR014710">
    <property type="entry name" value="RmlC-like_jellyroll"/>
</dbReference>
<feature type="transmembrane region" description="Helical" evidence="1">
    <location>
        <begin position="340"/>
        <end position="365"/>
    </location>
</feature>
<dbReference type="GO" id="GO:0005249">
    <property type="term" value="F:voltage-gated potassium channel activity"/>
    <property type="evidence" value="ECO:0007669"/>
    <property type="project" value="TreeGrafter"/>
</dbReference>
<sequence>MRAEMKHGGEGGTQNRNFPSHYCSVSHDVDLVKLLVPADTVLRRIARWWRRLCLIDPHSSLTRQVFRSDGAIKREISRHLTYFPVTIHPLSKLRFIWECLMIVTFATAFQLIPYDVMFLFRAPDYYPFTSFHVTLLVIDMICLIDIGMSFYTGTYVQRTQRVELNLKNIRKKYRRRWFWIDVVSSAPDPLITRLVPISTLDNSLLYCLHKLDFHPGCAWDFWNLISVIKIFRFRTCLRYIRRLCQRLGLRRNVTKFTTILATVLTVFHWGSCILFLVVRLVQGTDPALVDARSWTHTIPFWNQSSFHQYLECAYRTLYTVTHITHDFNESMTYDDMMVSLVYTVCGYILKIYLLAELLIFIRILFSSTSKYHENRYELSNYMRHEQLPAALQQQILEFYDIRHPKHYSRPTFIRATVGEQLFAEVRMEILGPFLRGCALFREAFTEEQLRALAVEMCYQLFMKNDIVTRWESDVAGWRASWNMIFIVSGTVAVCTSGWKEVLHLEDGEHFGELQLLFREDVVKFPNFVAVETTELYMLSREAFDAFLHPYPTLRRNLVVLATEHLHRMGQMTRDDARERLANVETVRVQSPATMTD</sequence>
<dbReference type="InterPro" id="IPR000595">
    <property type="entry name" value="cNMP-bd_dom"/>
</dbReference>
<protein>
    <recommendedName>
        <fullName evidence="2">Cyclic nucleotide-binding domain-containing protein</fullName>
    </recommendedName>
</protein>
<name>A0AAG5DFS7_ANOAO</name>
<keyword evidence="1" id="KW-0812">Transmembrane</keyword>
<dbReference type="SUPFAM" id="SSF51206">
    <property type="entry name" value="cAMP-binding domain-like"/>
    <property type="match status" value="1"/>
</dbReference>
<dbReference type="InterPro" id="IPR018490">
    <property type="entry name" value="cNMP-bd_dom_sf"/>
</dbReference>
<dbReference type="AlphaFoldDB" id="A0AAG5DFS7"/>
<proteinExistence type="predicted"/>
<dbReference type="PANTHER" id="PTHR45689">
    <property type="entry name" value="I[[H]] CHANNEL, ISOFORM E"/>
    <property type="match status" value="1"/>
</dbReference>
<dbReference type="Pfam" id="PF00027">
    <property type="entry name" value="cNMP_binding"/>
    <property type="match status" value="1"/>
</dbReference>
<keyword evidence="4" id="KW-1185">Reference proteome</keyword>